<evidence type="ECO:0000256" key="2">
    <source>
        <dbReference type="SAM" id="Phobius"/>
    </source>
</evidence>
<feature type="region of interest" description="Disordered" evidence="1">
    <location>
        <begin position="318"/>
        <end position="399"/>
    </location>
</feature>
<feature type="region of interest" description="Disordered" evidence="1">
    <location>
        <begin position="1652"/>
        <end position="1672"/>
    </location>
</feature>
<gene>
    <name evidence="3" type="ORF">NB063_04455</name>
</gene>
<evidence type="ECO:0000256" key="1">
    <source>
        <dbReference type="SAM" id="MobiDB-lite"/>
    </source>
</evidence>
<keyword evidence="2" id="KW-0472">Membrane</keyword>
<feature type="region of interest" description="Disordered" evidence="1">
    <location>
        <begin position="1215"/>
        <end position="1236"/>
    </location>
</feature>
<evidence type="ECO:0000313" key="4">
    <source>
        <dbReference type="Proteomes" id="UP001202961"/>
    </source>
</evidence>
<dbReference type="Proteomes" id="UP001202961">
    <property type="component" value="Unassembled WGS sequence"/>
</dbReference>
<name>A0ABT0TZ32_9BACT</name>
<keyword evidence="2" id="KW-1133">Transmembrane helix</keyword>
<evidence type="ECO:0000313" key="3">
    <source>
        <dbReference type="EMBL" id="MCM2369869.1"/>
    </source>
</evidence>
<dbReference type="InterPro" id="IPR013783">
    <property type="entry name" value="Ig-like_fold"/>
</dbReference>
<dbReference type="InterPro" id="IPR013784">
    <property type="entry name" value="Carb-bd-like_fold"/>
</dbReference>
<dbReference type="SUPFAM" id="SSF49452">
    <property type="entry name" value="Starch-binding domain-like"/>
    <property type="match status" value="1"/>
</dbReference>
<sequence>MESNQEKLLRQPWHPSQRAPSRVRRLTRRVFVTVFGFGLIGLLVYLSLSPFWHPNTYWAAVSETAYSPESGLPLMGSFTGETDPFLGLFPSQQGQFELDELSSPASLSGFLRTLQVHGFENSDSLVLYVRARGMVIAGEPVLVCRDFNVANPGQGVYAVADILRRIGNLRASVKLLVFETEDQTYDVRLGQVPGRFMSSVKELVGKSGRDDLWVLTSHRDWQYAQSSPALKESLFRFWFDRGLAGHADVDQSTSVDIGELHRYVSRQVMQSSSLRSQGLFVQTPELVWGGGDLLGRVFPQIVSTAGFDPESSASVISDVVRSRQREQSDDASANSSDVLNAEPKSTGATPEETVQESDGEAEEEAGALVSGEKEDAAVEPLDGEPVPPEAGAGLRNSSKLTTSQRIADSWAIIEQLNTGDAPRPIDVAPSLWCSIRQQLFWYEQALVKPSVQAEKRQTKNAIQRMHFALRRLANGEQVPESIDPQVAHFSILWNAQARSRSAAITSLIADDNQSIRKWVDANPLPQADGDEATRLLYRLAAERELDESLIRDAVSTQLLADEAKRYLAAYHGGLRERVLATGQRNLFAQRLLFDRTRDDWRQFVTEVFEDIRRQYQDVIDDLQLIEMSKRMRAELLMRLPDYLTLRIDLAGDTRANFLSASDLERLIDRLERLDSAIAKQDIELLAGTMRELSPLHFRIATDAENIASHAVGETPPNLATLELLSRSIAVSFERRSEIEAMLPKADVNFWQDFDSQVQESVATPSDEPRRRKQEQLQQNAAIELRLLQLKTRGLNLAAEWHLKFLDSDVEIFERYESLADGYVERVSAINRAFDLRSGLQTLDSYATTRNLLDSSIRAVGLVDSRDLPLLNSKPIFDYLTAAKEYDQYLLAHDELLLAQRDASDAEFQRIKQAVTETRSKINASKVGPPVTTESRQRISISGPRAVSLETQPESTLTLDMRLFADSPHPVWIVLDYDESLLEVQAADSAYVESRWSLLRTLESMRTQAEVKSQWSAANNDPQNQTKALLQMASSLGEAAEYPVDPSKADIKPSMILEINSPKPIVFKVRRKKPVGRTTKLITKIISADAYVRHETDVMLPAPPSMRLIAGGPSELATSLQDGLLLHPLPNRETSFDLALLSENTSIQTVDLTLLAIKSAVELELPAGSVSAERGADVLEALGGTEVVVKRSGVSILPNQANPLTSLLAAPPVSPDAADVTELAPPSGADPSAGESPEWLSFESDFGSVLWIEDPVTGESIFRRIAIAVQRPRRFVRPSLSYDAKTRKLSVKVAAVSDAIVPKGGINLSVHVQASGAANAATLTGVLGAPDFVATLSSIVPSSSSWAEVVIDVDGYPRAFTYRIPCETSTTSFDKQSERFDIRIKSPLAGTVFGAAAKSIPVHLEIDSPVGTFPLQNIGQDFIEVGLDMDRDREFRNENTTVLLSDRSVDLVTKLADSGMVIQTSVSDFALEIPTHRTSNLRANVLAKLVSGEKQLWSEPLEVILDSAGPTITKVELVPDRMVVVDGTIQVRAVADDHDLSGVAMVEFLVDSTFTGTFSEDAKPIEGKQDDLLRWVAEVPFKELRPGSYDLLTRATDKAGNTGPVVPTPVIVTETAADPLAAQANTVSGTVTYDHEPLGSAKVTLTPLLTEKKAAGDSAETPTKLPPAPLATTTSEKGQFVFPSVIPGAYSLRVVGLARNRPRFAEQEIRVIPKPGKAIRLQLIAH</sequence>
<feature type="compositionally biased region" description="Acidic residues" evidence="1">
    <location>
        <begin position="353"/>
        <end position="365"/>
    </location>
</feature>
<reference evidence="3 4" key="1">
    <citation type="journal article" date="2022" name="Syst. Appl. Microbiol.">
        <title>Rhodopirellula aestuarii sp. nov., a novel member of the genus Rhodopirellula isolated from brackish sediments collected in the Tagus River estuary, Portugal.</title>
        <authorList>
            <person name="Vitorino I.R."/>
            <person name="Klimek D."/>
            <person name="Calusinska M."/>
            <person name="Lobo-da-Cunha A."/>
            <person name="Vasconcelos V."/>
            <person name="Lage O.M."/>
        </authorList>
    </citation>
    <scope>NUCLEOTIDE SEQUENCE [LARGE SCALE GENOMIC DNA]</scope>
    <source>
        <strain evidence="3 4">ICT_H3.1</strain>
    </source>
</reference>
<keyword evidence="4" id="KW-1185">Reference proteome</keyword>
<dbReference type="EMBL" id="JAMQBK010000014">
    <property type="protein sequence ID" value="MCM2369869.1"/>
    <property type="molecule type" value="Genomic_DNA"/>
</dbReference>
<dbReference type="RefSeq" id="WP_250927540.1">
    <property type="nucleotide sequence ID" value="NZ_JAMQBK010000014.1"/>
</dbReference>
<feature type="transmembrane region" description="Helical" evidence="2">
    <location>
        <begin position="30"/>
        <end position="52"/>
    </location>
</feature>
<comment type="caution">
    <text evidence="3">The sequence shown here is derived from an EMBL/GenBank/DDBJ whole genome shotgun (WGS) entry which is preliminary data.</text>
</comment>
<protein>
    <submittedName>
        <fullName evidence="3">Carboxypeptidase-like regulatory domain-containing protein</fullName>
    </submittedName>
</protein>
<accession>A0ABT0TZ32</accession>
<organism evidence="3 4">
    <name type="scientific">Aporhodopirellula aestuarii</name>
    <dbReference type="NCBI Taxonomy" id="2950107"/>
    <lineage>
        <taxon>Bacteria</taxon>
        <taxon>Pseudomonadati</taxon>
        <taxon>Planctomycetota</taxon>
        <taxon>Planctomycetia</taxon>
        <taxon>Pirellulales</taxon>
        <taxon>Pirellulaceae</taxon>
        <taxon>Aporhodopirellula</taxon>
    </lineage>
</organism>
<dbReference type="Gene3D" id="2.60.40.10">
    <property type="entry name" value="Immunoglobulins"/>
    <property type="match status" value="1"/>
</dbReference>
<keyword evidence="2" id="KW-0812">Transmembrane</keyword>
<proteinExistence type="predicted"/>